<dbReference type="CDD" id="cd01650">
    <property type="entry name" value="RT_nLTR_like"/>
    <property type="match status" value="1"/>
</dbReference>
<protein>
    <recommendedName>
        <fullName evidence="1">Reverse transcriptase domain-containing protein</fullName>
    </recommendedName>
</protein>
<dbReference type="Gene3D" id="3.30.70.270">
    <property type="match status" value="1"/>
</dbReference>
<dbReference type="InterPro" id="IPR043502">
    <property type="entry name" value="DNA/RNA_pol_sf"/>
</dbReference>
<dbReference type="Proteomes" id="UP000823941">
    <property type="component" value="Chromosome 19"/>
</dbReference>
<evidence type="ECO:0000313" key="3">
    <source>
        <dbReference type="Proteomes" id="UP000823941"/>
    </source>
</evidence>
<comment type="caution">
    <text evidence="2">The sequence shown here is derived from an EMBL/GenBank/DDBJ whole genome shotgun (WGS) entry which is preliminary data.</text>
</comment>
<proteinExistence type="predicted"/>
<dbReference type="InterPro" id="IPR000477">
    <property type="entry name" value="RT_dom"/>
</dbReference>
<dbReference type="Pfam" id="PF00078">
    <property type="entry name" value="RVT_1"/>
    <property type="match status" value="1"/>
</dbReference>
<evidence type="ECO:0000313" key="2">
    <source>
        <dbReference type="EMBL" id="KAG7301234.1"/>
    </source>
</evidence>
<dbReference type="EMBL" id="JAHIBW010000019">
    <property type="protein sequence ID" value="KAG7301234.1"/>
    <property type="molecule type" value="Genomic_DNA"/>
</dbReference>
<sequence length="496" mass="58155">MKREVEKAIDSLQNEKSAGPDGINSELLKIAKENLIEPLTDLFNQILEKETVPAQWLTSTIILLFKKGSTANINDYRPITLTSNIYKCFAKVILARIAPTLDEQQPVEQAGFRKGFSTSDHLHVMQQLIEKTNEYPQPLYIAFIDFTKAFDSIEHCYLWEALYKDKIEPKYIALLKHIYDHSSATIKLDQSGPKFNIEKGVKQGDSISPKLFNSVLEHIFKKCNWQKKGININGKYMSNIRFADDIALFASTKEELQDMLSEINIECNKVGLYINKKKTKVMYNTAEILQIQLEGETLETVNDFIYLGRSLSFQNNESEEINRRIANTWKRFWQLKHIFKNKRISIKLKSRAFDTCLLPILTYGAQTWALTKKDVLKLKTTQRKIERSMLSLRLIEKTTNKDLRNITKVTDVIRHAKRLKWKWAGHVMRLGDGRWTREVTEWSPRQARRRRGRPRVRWRDELEQFSGQGVLWTRLTQYKHIWKRMGEAFAQQWDHL</sequence>
<dbReference type="PANTHER" id="PTHR47027">
    <property type="entry name" value="REVERSE TRANSCRIPTASE DOMAIN-CONTAINING PROTEIN"/>
    <property type="match status" value="1"/>
</dbReference>
<reference evidence="2 3" key="1">
    <citation type="submission" date="2021-06" db="EMBL/GenBank/DDBJ databases">
        <title>A haploid diamondback moth (Plutella xylostella L.) genome assembly resolves 31 chromosomes and identifies a diamide resistance mutation.</title>
        <authorList>
            <person name="Ward C.M."/>
            <person name="Perry K.D."/>
            <person name="Baker G."/>
            <person name="Powis K."/>
            <person name="Heckel D.G."/>
            <person name="Baxter S.W."/>
        </authorList>
    </citation>
    <scope>NUCLEOTIDE SEQUENCE [LARGE SCALE GENOMIC DNA]</scope>
    <source>
        <strain evidence="2 3">LV</strain>
        <tissue evidence="2">Single pupa</tissue>
    </source>
</reference>
<organism evidence="2 3">
    <name type="scientific">Plutella xylostella</name>
    <name type="common">Diamondback moth</name>
    <name type="synonym">Plutella maculipennis</name>
    <dbReference type="NCBI Taxonomy" id="51655"/>
    <lineage>
        <taxon>Eukaryota</taxon>
        <taxon>Metazoa</taxon>
        <taxon>Ecdysozoa</taxon>
        <taxon>Arthropoda</taxon>
        <taxon>Hexapoda</taxon>
        <taxon>Insecta</taxon>
        <taxon>Pterygota</taxon>
        <taxon>Neoptera</taxon>
        <taxon>Endopterygota</taxon>
        <taxon>Lepidoptera</taxon>
        <taxon>Glossata</taxon>
        <taxon>Ditrysia</taxon>
        <taxon>Yponomeutoidea</taxon>
        <taxon>Plutellidae</taxon>
        <taxon>Plutella</taxon>
    </lineage>
</organism>
<name>A0ABQ7Q942_PLUXY</name>
<dbReference type="SUPFAM" id="SSF56672">
    <property type="entry name" value="DNA/RNA polymerases"/>
    <property type="match status" value="1"/>
</dbReference>
<gene>
    <name evidence="2" type="ORF">JYU34_014132</name>
</gene>
<feature type="domain" description="Reverse transcriptase" evidence="1">
    <location>
        <begin position="45"/>
        <end position="311"/>
    </location>
</feature>
<dbReference type="InterPro" id="IPR043128">
    <property type="entry name" value="Rev_trsase/Diguanyl_cyclase"/>
</dbReference>
<dbReference type="PROSITE" id="PS50878">
    <property type="entry name" value="RT_POL"/>
    <property type="match status" value="1"/>
</dbReference>
<evidence type="ECO:0000259" key="1">
    <source>
        <dbReference type="PROSITE" id="PS50878"/>
    </source>
</evidence>
<dbReference type="PANTHER" id="PTHR47027:SF20">
    <property type="entry name" value="REVERSE TRANSCRIPTASE-LIKE PROTEIN WITH RNA-DIRECTED DNA POLYMERASE DOMAIN"/>
    <property type="match status" value="1"/>
</dbReference>
<accession>A0ABQ7Q942</accession>
<keyword evidence="3" id="KW-1185">Reference proteome</keyword>